<keyword evidence="3" id="KW-1185">Reference proteome</keyword>
<dbReference type="OrthoDB" id="7418207at2759"/>
<gene>
    <name evidence="2" type="ORF">PMACD_LOCUS11590</name>
</gene>
<dbReference type="AlphaFoldDB" id="A0A821VDU1"/>
<evidence type="ECO:0000256" key="1">
    <source>
        <dbReference type="SAM" id="MobiDB-lite"/>
    </source>
</evidence>
<sequence>MLDDDFQSYHEEAIKYGFNQVPFSKVKAITYNKSNWNIFQYKTRFRGPTTSVDINKQKIQILSDNILQKALRKKIAEEKQGTEEKTGKRVIKEKQEIQEKLVRQEIQKKQERQKKMERLEKQEIKARGADSEENCGGDLLLPQLPQKYYKS</sequence>
<dbReference type="EMBL" id="CAJOBZ010000040">
    <property type="protein sequence ID" value="CAF4904598.1"/>
    <property type="molecule type" value="Genomic_DNA"/>
</dbReference>
<protein>
    <submittedName>
        <fullName evidence="2">Uncharacterized protein</fullName>
    </submittedName>
</protein>
<evidence type="ECO:0000313" key="2">
    <source>
        <dbReference type="EMBL" id="CAF4904598.1"/>
    </source>
</evidence>
<feature type="region of interest" description="Disordered" evidence="1">
    <location>
        <begin position="123"/>
        <end position="151"/>
    </location>
</feature>
<organism evidence="2 3">
    <name type="scientific">Pieris macdunnoughi</name>
    <dbReference type="NCBI Taxonomy" id="345717"/>
    <lineage>
        <taxon>Eukaryota</taxon>
        <taxon>Metazoa</taxon>
        <taxon>Ecdysozoa</taxon>
        <taxon>Arthropoda</taxon>
        <taxon>Hexapoda</taxon>
        <taxon>Insecta</taxon>
        <taxon>Pterygota</taxon>
        <taxon>Neoptera</taxon>
        <taxon>Endopterygota</taxon>
        <taxon>Lepidoptera</taxon>
        <taxon>Glossata</taxon>
        <taxon>Ditrysia</taxon>
        <taxon>Papilionoidea</taxon>
        <taxon>Pieridae</taxon>
        <taxon>Pierinae</taxon>
        <taxon>Pieris</taxon>
    </lineage>
</organism>
<proteinExistence type="predicted"/>
<comment type="caution">
    <text evidence="2">The sequence shown here is derived from an EMBL/GenBank/DDBJ whole genome shotgun (WGS) entry which is preliminary data.</text>
</comment>
<evidence type="ECO:0000313" key="3">
    <source>
        <dbReference type="Proteomes" id="UP000663880"/>
    </source>
</evidence>
<reference evidence="2" key="1">
    <citation type="submission" date="2021-02" db="EMBL/GenBank/DDBJ databases">
        <authorList>
            <person name="Steward A R."/>
        </authorList>
    </citation>
    <scope>NUCLEOTIDE SEQUENCE</scope>
</reference>
<accession>A0A821VDU1</accession>
<dbReference type="Proteomes" id="UP000663880">
    <property type="component" value="Unassembled WGS sequence"/>
</dbReference>
<name>A0A821VDU1_9NEOP</name>